<name>A0AAD0XRS9_9LEPT</name>
<dbReference type="PANTHER" id="PTHR43328">
    <property type="entry name" value="ACETYLTRANSFERASE-RELATED"/>
    <property type="match status" value="1"/>
</dbReference>
<protein>
    <submittedName>
        <fullName evidence="2">N-acetyltransferase</fullName>
    </submittedName>
</protein>
<evidence type="ECO:0000313" key="2">
    <source>
        <dbReference type="EMBL" id="AYV57131.1"/>
    </source>
</evidence>
<dbReference type="Proteomes" id="UP000276407">
    <property type="component" value="Chromosome 1"/>
</dbReference>
<dbReference type="GO" id="GO:0016747">
    <property type="term" value="F:acyltransferase activity, transferring groups other than amino-acyl groups"/>
    <property type="evidence" value="ECO:0007669"/>
    <property type="project" value="InterPro"/>
</dbReference>
<evidence type="ECO:0000259" key="1">
    <source>
        <dbReference type="PROSITE" id="PS51186"/>
    </source>
</evidence>
<organism evidence="2 3">
    <name type="scientific">Leptospira kmetyi</name>
    <dbReference type="NCBI Taxonomy" id="408139"/>
    <lineage>
        <taxon>Bacteria</taxon>
        <taxon>Pseudomonadati</taxon>
        <taxon>Spirochaetota</taxon>
        <taxon>Spirochaetia</taxon>
        <taxon>Leptospirales</taxon>
        <taxon>Leptospiraceae</taxon>
        <taxon>Leptospira</taxon>
    </lineage>
</organism>
<dbReference type="InterPro" id="IPR000182">
    <property type="entry name" value="GNAT_dom"/>
</dbReference>
<dbReference type="EMBL" id="CP033614">
    <property type="protein sequence ID" value="AYV57131.1"/>
    <property type="molecule type" value="Genomic_DNA"/>
</dbReference>
<reference evidence="2 3" key="1">
    <citation type="submission" date="2018-11" db="EMBL/GenBank/DDBJ databases">
        <title>Complete genome sequence of Leptospira kmetyi isolate LS 001/16 from soil sample associated with a leptospirosis patient in Kelantan.</title>
        <authorList>
            <person name="Muhammad Yusoff F."/>
            <person name="Muhammad Yusoff S."/>
            <person name="Ahmad M.N."/>
            <person name="Yusof N.Y."/>
            <person name="Aziah I."/>
        </authorList>
    </citation>
    <scope>NUCLEOTIDE SEQUENCE [LARGE SCALE GENOMIC DNA]</scope>
    <source>
        <strain evidence="2 3">LS 001/16</strain>
    </source>
</reference>
<gene>
    <name evidence="2" type="ORF">EFP84_17525</name>
</gene>
<feature type="domain" description="N-acetyltransferase" evidence="1">
    <location>
        <begin position="53"/>
        <end position="198"/>
    </location>
</feature>
<dbReference type="Pfam" id="PF13302">
    <property type="entry name" value="Acetyltransf_3"/>
    <property type="match status" value="1"/>
</dbReference>
<evidence type="ECO:0000313" key="3">
    <source>
        <dbReference type="Proteomes" id="UP000276407"/>
    </source>
</evidence>
<sequence length="205" mass="23891">MTEISKRRRFDSRRELTSKRFRFNFFDVLFLNRPLNPMNLKLEPIRESHAPSLAIHANSPNVFAGLRGSFPFPYQLQDALDYIRACLRDSRSRTFAILFEENTIGIITLLFKEDVYRFNGEIGYWIGEEFWNRGIVTQAIQSIINIAYTEHGLHRVYAEVFSNRPASARALEKNGFVLDGTNKEAVFKDGVFLDQWIYSRLRDGV</sequence>
<dbReference type="PROSITE" id="PS51186">
    <property type="entry name" value="GNAT"/>
    <property type="match status" value="1"/>
</dbReference>
<proteinExistence type="predicted"/>
<dbReference type="AlphaFoldDB" id="A0AAD0XRS9"/>
<dbReference type="Gene3D" id="3.40.630.30">
    <property type="match status" value="1"/>
</dbReference>
<dbReference type="PANTHER" id="PTHR43328:SF1">
    <property type="entry name" value="N-ACETYLTRANSFERASE DOMAIN-CONTAINING PROTEIN"/>
    <property type="match status" value="1"/>
</dbReference>
<dbReference type="InterPro" id="IPR016181">
    <property type="entry name" value="Acyl_CoA_acyltransferase"/>
</dbReference>
<dbReference type="SUPFAM" id="SSF55729">
    <property type="entry name" value="Acyl-CoA N-acyltransferases (Nat)"/>
    <property type="match status" value="1"/>
</dbReference>
<dbReference type="KEGG" id="lkm:EFP84_17525"/>
<accession>A0AAD0XRS9</accession>